<dbReference type="EMBL" id="JAAKZV010000197">
    <property type="protein sequence ID" value="NGN68326.1"/>
    <property type="molecule type" value="Genomic_DNA"/>
</dbReference>
<evidence type="ECO:0000259" key="1">
    <source>
        <dbReference type="Pfam" id="PF13460"/>
    </source>
</evidence>
<feature type="domain" description="NAD(P)-binding" evidence="1">
    <location>
        <begin position="11"/>
        <end position="145"/>
    </location>
</feature>
<keyword evidence="3" id="KW-1185">Reference proteome</keyword>
<name>A0A6G4U9F6_9ACTN</name>
<dbReference type="RefSeq" id="WP_165242170.1">
    <property type="nucleotide sequence ID" value="NZ_JAAKZV010000197.1"/>
</dbReference>
<organism evidence="2 3">
    <name type="scientific">Streptomyces coryli</name>
    <dbReference type="NCBI Taxonomy" id="1128680"/>
    <lineage>
        <taxon>Bacteria</taxon>
        <taxon>Bacillati</taxon>
        <taxon>Actinomycetota</taxon>
        <taxon>Actinomycetes</taxon>
        <taxon>Kitasatosporales</taxon>
        <taxon>Streptomycetaceae</taxon>
        <taxon>Streptomyces</taxon>
    </lineage>
</organism>
<dbReference type="SUPFAM" id="SSF51735">
    <property type="entry name" value="NAD(P)-binding Rossmann-fold domains"/>
    <property type="match status" value="1"/>
</dbReference>
<dbReference type="InterPro" id="IPR036291">
    <property type="entry name" value="NAD(P)-bd_dom_sf"/>
</dbReference>
<dbReference type="InterPro" id="IPR051207">
    <property type="entry name" value="ComplexI_NDUFA9_subunit"/>
</dbReference>
<dbReference type="GO" id="GO:0044877">
    <property type="term" value="F:protein-containing complex binding"/>
    <property type="evidence" value="ECO:0007669"/>
    <property type="project" value="TreeGrafter"/>
</dbReference>
<gene>
    <name evidence="2" type="ORF">G5C51_31060</name>
</gene>
<evidence type="ECO:0000313" key="3">
    <source>
        <dbReference type="Proteomes" id="UP000481583"/>
    </source>
</evidence>
<dbReference type="PANTHER" id="PTHR12126:SF11">
    <property type="entry name" value="NADH DEHYDROGENASE [UBIQUINONE] 1 ALPHA SUBCOMPLEX SUBUNIT 9, MITOCHONDRIAL"/>
    <property type="match status" value="1"/>
</dbReference>
<evidence type="ECO:0000313" key="2">
    <source>
        <dbReference type="EMBL" id="NGN68326.1"/>
    </source>
</evidence>
<accession>A0A6G4U9F6</accession>
<dbReference type="PANTHER" id="PTHR12126">
    <property type="entry name" value="NADH-UBIQUINONE OXIDOREDUCTASE 39 KDA SUBUNIT-RELATED"/>
    <property type="match status" value="1"/>
</dbReference>
<protein>
    <submittedName>
        <fullName evidence="2">SDR family oxidoreductase</fullName>
    </submittedName>
</protein>
<dbReference type="AlphaFoldDB" id="A0A6G4U9F6"/>
<dbReference type="Gene3D" id="3.40.50.720">
    <property type="entry name" value="NAD(P)-binding Rossmann-like Domain"/>
    <property type="match status" value="1"/>
</dbReference>
<comment type="caution">
    <text evidence="2">The sequence shown here is derived from an EMBL/GenBank/DDBJ whole genome shotgun (WGS) entry which is preliminary data.</text>
</comment>
<reference evidence="2 3" key="1">
    <citation type="submission" date="2020-02" db="EMBL/GenBank/DDBJ databases">
        <title>Whole-genome analyses of novel actinobacteria.</title>
        <authorList>
            <person name="Sahin N."/>
        </authorList>
    </citation>
    <scope>NUCLEOTIDE SEQUENCE [LARGE SCALE GENOMIC DNA]</scope>
    <source>
        <strain evidence="2 3">A7024</strain>
    </source>
</reference>
<dbReference type="Pfam" id="PF13460">
    <property type="entry name" value="NAD_binding_10"/>
    <property type="match status" value="1"/>
</dbReference>
<sequence length="256" mass="27488">MEQAETILVTGATGTLGRPLVERLVAADAPVRVLSRRPRPAGDERPYAWAVGDLKQGTGLDAAVAGAGVIVHCATDARNDTAATRRLLAAAKRAGSPHFVYISIVGVDRVPLPYYRSKLAIERLVEDSGLPWTVLRTTQFHDLAAKVTDVQRRLPFVLVPGGLRIQPIEVTEVAERLAELARGPAVGRVADMGGPQVLGARETAAAVLRAAGRRRPLLPVRLPGRIYRAFREGGHLAPEHAVGKVSFAEYLAARRT</sequence>
<dbReference type="InterPro" id="IPR016040">
    <property type="entry name" value="NAD(P)-bd_dom"/>
</dbReference>
<proteinExistence type="predicted"/>
<dbReference type="Proteomes" id="UP000481583">
    <property type="component" value="Unassembled WGS sequence"/>
</dbReference>